<sequence length="545" mass="60895">MAKKVSKAVVKLKPAPAEVIALPETGRVYAVVVGVEEYRTEGKSPLRKVDYARNDAEGFARVLEQIFPSDRLDVRLLIDNDATISTISYELRGAIEMLEEDDLLVFYYAGHGFHGAGGNRITGWDTNAHHIDTTTVLLREALFDRFEASRGLRLLAFVDACARTFGESVRGRDVVSDLDIAELRSFVTPGRYTGLFLSCEPGQPSYPADAQRHGAWTHFLLAALSGEADGALDRARYLTDRSLRDYLARQVPAFLRSDTDFRGQQRPQAIITSSGTFAIRQVPERRQEPVGAGNFSDIRVAPEREFFERIQMGSITSLNGFSKRSGHFVPERVNDAATYFVRGLIAADVVEEMQSTYQHVREAFGLRRRDVSREDDDGQGSISTDVFRFSIETDQDRSDPAGYVLIRRLELREGGEAHLEKIDEVFGNMFDRIVVLQRGDPPDFDALVEQLEDIADDAGGTVTDDQVRGRVEYHAPDDTTLTFDTERNTIRLQGGGRQDCSTLLERARRFHFGLTSRSMLLGGEVERIAAPAETSAKSRMGRGRR</sequence>
<dbReference type="RefSeq" id="WP_140850489.1">
    <property type="nucleotide sequence ID" value="NZ_RCZC01000003.1"/>
</dbReference>
<dbReference type="AlphaFoldDB" id="A0A502FTI9"/>
<reference evidence="2 3" key="1">
    <citation type="journal article" date="2019" name="Environ. Microbiol.">
        <title>Species interactions and distinct microbial communities in high Arctic permafrost affected cryosols are associated with the CH4 and CO2 gas fluxes.</title>
        <authorList>
            <person name="Altshuler I."/>
            <person name="Hamel J."/>
            <person name="Turney S."/>
            <person name="Magnuson E."/>
            <person name="Levesque R."/>
            <person name="Greer C."/>
            <person name="Whyte L.G."/>
        </authorList>
    </citation>
    <scope>NUCLEOTIDE SEQUENCE [LARGE SCALE GENOMIC DNA]</scope>
    <source>
        <strain evidence="2 3">E6.1</strain>
    </source>
</reference>
<dbReference type="Proteomes" id="UP000319931">
    <property type="component" value="Unassembled WGS sequence"/>
</dbReference>
<dbReference type="SUPFAM" id="SSF52129">
    <property type="entry name" value="Caspase-like"/>
    <property type="match status" value="1"/>
</dbReference>
<evidence type="ECO:0000313" key="3">
    <source>
        <dbReference type="Proteomes" id="UP000319931"/>
    </source>
</evidence>
<dbReference type="InterPro" id="IPR029030">
    <property type="entry name" value="Caspase-like_dom_sf"/>
</dbReference>
<gene>
    <name evidence="2" type="ORF">EAH76_11785</name>
</gene>
<comment type="caution">
    <text evidence="2">The sequence shown here is derived from an EMBL/GenBank/DDBJ whole genome shotgun (WGS) entry which is preliminary data.</text>
</comment>
<evidence type="ECO:0000259" key="1">
    <source>
        <dbReference type="Pfam" id="PF00656"/>
    </source>
</evidence>
<dbReference type="EMBL" id="RCZC01000003">
    <property type="protein sequence ID" value="TPG52572.1"/>
    <property type="molecule type" value="Genomic_DNA"/>
</dbReference>
<dbReference type="Gene3D" id="3.40.50.1460">
    <property type="match status" value="1"/>
</dbReference>
<dbReference type="GO" id="GO:0004197">
    <property type="term" value="F:cysteine-type endopeptidase activity"/>
    <property type="evidence" value="ECO:0007669"/>
    <property type="project" value="InterPro"/>
</dbReference>
<dbReference type="InterPro" id="IPR011600">
    <property type="entry name" value="Pept_C14_caspase"/>
</dbReference>
<keyword evidence="3" id="KW-1185">Reference proteome</keyword>
<feature type="domain" description="Peptidase C14 caspase" evidence="1">
    <location>
        <begin position="28"/>
        <end position="233"/>
    </location>
</feature>
<accession>A0A502FTI9</accession>
<dbReference type="Pfam" id="PF00656">
    <property type="entry name" value="Peptidase_C14"/>
    <property type="match status" value="1"/>
</dbReference>
<proteinExistence type="predicted"/>
<dbReference type="OrthoDB" id="9816009at2"/>
<protein>
    <submittedName>
        <fullName evidence="2">Caspase family protein</fullName>
    </submittedName>
</protein>
<dbReference type="GO" id="GO:0006508">
    <property type="term" value="P:proteolysis"/>
    <property type="evidence" value="ECO:0007669"/>
    <property type="project" value="InterPro"/>
</dbReference>
<name>A0A502FTI9_9SPHN</name>
<organism evidence="2 3">
    <name type="scientific">Sphingomonas glacialis</name>
    <dbReference type="NCBI Taxonomy" id="658225"/>
    <lineage>
        <taxon>Bacteria</taxon>
        <taxon>Pseudomonadati</taxon>
        <taxon>Pseudomonadota</taxon>
        <taxon>Alphaproteobacteria</taxon>
        <taxon>Sphingomonadales</taxon>
        <taxon>Sphingomonadaceae</taxon>
        <taxon>Sphingomonas</taxon>
    </lineage>
</organism>
<evidence type="ECO:0000313" key="2">
    <source>
        <dbReference type="EMBL" id="TPG52572.1"/>
    </source>
</evidence>